<gene>
    <name evidence="1" type="ORF">Pmani_001110</name>
</gene>
<protein>
    <submittedName>
        <fullName evidence="1">Uncharacterized protein</fullName>
    </submittedName>
</protein>
<proteinExistence type="predicted"/>
<evidence type="ECO:0000313" key="1">
    <source>
        <dbReference type="EMBL" id="KAK4328511.1"/>
    </source>
</evidence>
<comment type="caution">
    <text evidence="1">The sequence shown here is derived from an EMBL/GenBank/DDBJ whole genome shotgun (WGS) entry which is preliminary data.</text>
</comment>
<sequence>MVKATVGYLGWVPYTSEGPVCDTTSQSSISSTHNFPTHHLIYQVSRSHPHYISTHTTAASSTTPHCCSLHTPQHCLNLTSTLSHPHPNTVPSSHPHCCSLPTPTLCSFHIQICPLYRI</sequence>
<dbReference type="EMBL" id="JAWZYT010000073">
    <property type="protein sequence ID" value="KAK4328511.1"/>
    <property type="molecule type" value="Genomic_DNA"/>
</dbReference>
<organism evidence="1 2">
    <name type="scientific">Petrolisthes manimaculis</name>
    <dbReference type="NCBI Taxonomy" id="1843537"/>
    <lineage>
        <taxon>Eukaryota</taxon>
        <taxon>Metazoa</taxon>
        <taxon>Ecdysozoa</taxon>
        <taxon>Arthropoda</taxon>
        <taxon>Crustacea</taxon>
        <taxon>Multicrustacea</taxon>
        <taxon>Malacostraca</taxon>
        <taxon>Eumalacostraca</taxon>
        <taxon>Eucarida</taxon>
        <taxon>Decapoda</taxon>
        <taxon>Pleocyemata</taxon>
        <taxon>Anomura</taxon>
        <taxon>Galatheoidea</taxon>
        <taxon>Porcellanidae</taxon>
        <taxon>Petrolisthes</taxon>
    </lineage>
</organism>
<dbReference type="Proteomes" id="UP001292094">
    <property type="component" value="Unassembled WGS sequence"/>
</dbReference>
<name>A0AAE1QL78_9EUCA</name>
<accession>A0AAE1QL78</accession>
<dbReference type="AlphaFoldDB" id="A0AAE1QL78"/>
<evidence type="ECO:0000313" key="2">
    <source>
        <dbReference type="Proteomes" id="UP001292094"/>
    </source>
</evidence>
<keyword evidence="2" id="KW-1185">Reference proteome</keyword>
<reference evidence="1" key="1">
    <citation type="submission" date="2023-11" db="EMBL/GenBank/DDBJ databases">
        <title>Genome assemblies of two species of porcelain crab, Petrolisthes cinctipes and Petrolisthes manimaculis (Anomura: Porcellanidae).</title>
        <authorList>
            <person name="Angst P."/>
        </authorList>
    </citation>
    <scope>NUCLEOTIDE SEQUENCE</scope>
    <source>
        <strain evidence="1">PB745_02</strain>
        <tissue evidence="1">Gill</tissue>
    </source>
</reference>